<reference evidence="1 2" key="1">
    <citation type="journal article" date="2021" name="Nat. Commun.">
        <title>Genetic determinants of endophytism in the Arabidopsis root mycobiome.</title>
        <authorList>
            <person name="Mesny F."/>
            <person name="Miyauchi S."/>
            <person name="Thiergart T."/>
            <person name="Pickel B."/>
            <person name="Atanasova L."/>
            <person name="Karlsson M."/>
            <person name="Huettel B."/>
            <person name="Barry K.W."/>
            <person name="Haridas S."/>
            <person name="Chen C."/>
            <person name="Bauer D."/>
            <person name="Andreopoulos W."/>
            <person name="Pangilinan J."/>
            <person name="LaButti K."/>
            <person name="Riley R."/>
            <person name="Lipzen A."/>
            <person name="Clum A."/>
            <person name="Drula E."/>
            <person name="Henrissat B."/>
            <person name="Kohler A."/>
            <person name="Grigoriev I.V."/>
            <person name="Martin F.M."/>
            <person name="Hacquard S."/>
        </authorList>
    </citation>
    <scope>NUCLEOTIDE SEQUENCE [LARGE SCALE GENOMIC DNA]</scope>
    <source>
        <strain evidence="1 2">MPI-CAGE-CH-0241</strain>
    </source>
</reference>
<proteinExistence type="predicted"/>
<accession>A0A9P8VYC5</accession>
<sequence length="230" mass="25934">MSGSRSGVASQPATSGTISFLDLPKRIRNDIYKRVLVVGHPIYLFQDKGSRVETFAPDKPIRWLALLHSNRQIYGEARAVLYGMSRFILVDTTQQQVDLLQSFLDCIGPVNANLLSHLCINFPVAENREDQPCEVKLREDGRQSLRLLQENCTNLTTLETFVHSKNSSFLIGADEDNSQFVREALLRIDAQLKAISSLQRIIVRVYIGTLTPLVKDMMRGLGWVVVFGDR</sequence>
<organism evidence="1 2">
    <name type="scientific">Thelonectria olida</name>
    <dbReference type="NCBI Taxonomy" id="1576542"/>
    <lineage>
        <taxon>Eukaryota</taxon>
        <taxon>Fungi</taxon>
        <taxon>Dikarya</taxon>
        <taxon>Ascomycota</taxon>
        <taxon>Pezizomycotina</taxon>
        <taxon>Sordariomycetes</taxon>
        <taxon>Hypocreomycetidae</taxon>
        <taxon>Hypocreales</taxon>
        <taxon>Nectriaceae</taxon>
        <taxon>Thelonectria</taxon>
    </lineage>
</organism>
<dbReference type="OrthoDB" id="62952at2759"/>
<dbReference type="EMBL" id="JAGPYM010000019">
    <property type="protein sequence ID" value="KAH6884996.1"/>
    <property type="molecule type" value="Genomic_DNA"/>
</dbReference>
<keyword evidence="2" id="KW-1185">Reference proteome</keyword>
<dbReference type="PANTHER" id="PTHR42085">
    <property type="entry name" value="F-BOX DOMAIN-CONTAINING PROTEIN"/>
    <property type="match status" value="1"/>
</dbReference>
<protein>
    <submittedName>
        <fullName evidence="1">Uncharacterized protein</fullName>
    </submittedName>
</protein>
<dbReference type="AlphaFoldDB" id="A0A9P8VYC5"/>
<comment type="caution">
    <text evidence="1">The sequence shown here is derived from an EMBL/GenBank/DDBJ whole genome shotgun (WGS) entry which is preliminary data.</text>
</comment>
<evidence type="ECO:0000313" key="1">
    <source>
        <dbReference type="EMBL" id="KAH6884996.1"/>
    </source>
</evidence>
<dbReference type="Proteomes" id="UP000777438">
    <property type="component" value="Unassembled WGS sequence"/>
</dbReference>
<gene>
    <name evidence="1" type="ORF">B0T10DRAFT_409548</name>
</gene>
<evidence type="ECO:0000313" key="2">
    <source>
        <dbReference type="Proteomes" id="UP000777438"/>
    </source>
</evidence>
<dbReference type="PANTHER" id="PTHR42085:SF2">
    <property type="entry name" value="F-BOX DOMAIN-CONTAINING PROTEIN"/>
    <property type="match status" value="1"/>
</dbReference>
<dbReference type="InterPro" id="IPR038883">
    <property type="entry name" value="AN11006-like"/>
</dbReference>
<name>A0A9P8VYC5_9HYPO</name>